<proteinExistence type="predicted"/>
<accession>A0A7S3FHM7</accession>
<name>A0A7S3FHM7_9EUKA</name>
<dbReference type="AlphaFoldDB" id="A0A7S3FHM7"/>
<evidence type="ECO:0000313" key="1">
    <source>
        <dbReference type="EMBL" id="CAE0146938.1"/>
    </source>
</evidence>
<reference evidence="1" key="1">
    <citation type="submission" date="2021-01" db="EMBL/GenBank/DDBJ databases">
        <authorList>
            <person name="Corre E."/>
            <person name="Pelletier E."/>
            <person name="Niang G."/>
            <person name="Scheremetjew M."/>
            <person name="Finn R."/>
            <person name="Kale V."/>
            <person name="Holt S."/>
            <person name="Cochrane G."/>
            <person name="Meng A."/>
            <person name="Brown T."/>
            <person name="Cohen L."/>
        </authorList>
    </citation>
    <scope>NUCLEOTIDE SEQUENCE</scope>
    <source>
        <strain evidence="1">CCMP281</strain>
    </source>
</reference>
<dbReference type="EMBL" id="HBHX01066113">
    <property type="protein sequence ID" value="CAE0146938.1"/>
    <property type="molecule type" value="Transcribed_RNA"/>
</dbReference>
<protein>
    <submittedName>
        <fullName evidence="1">Uncharacterized protein</fullName>
    </submittedName>
</protein>
<gene>
    <name evidence="1" type="ORF">HERI1096_LOCUS36601</name>
</gene>
<sequence>MRSGTRTFPLKAASVSLPTWFETSCPTRKPRIGSDGNNQSIPSFNCTVDAVNAGCVFADDQFAIMPRHLASAFFVSQAVTFIGATHDPRENISCNPRSNKTAKHYEKHSHSRHLVMQQPGWAARTVECQKCGFQPNMFESTFSQALLDTGCNLAIGSFAFVLLPDMGKLLNREPKQRVIDFIRERVLANHSPFEEHERRTLLTQDVFWDC</sequence>
<organism evidence="1">
    <name type="scientific">Haptolina ericina</name>
    <dbReference type="NCBI Taxonomy" id="156174"/>
    <lineage>
        <taxon>Eukaryota</taxon>
        <taxon>Haptista</taxon>
        <taxon>Haptophyta</taxon>
        <taxon>Prymnesiophyceae</taxon>
        <taxon>Prymnesiales</taxon>
        <taxon>Prymnesiaceae</taxon>
        <taxon>Haptolina</taxon>
    </lineage>
</organism>